<dbReference type="EMBL" id="QXGD01001176">
    <property type="protein sequence ID" value="KAE9212704.1"/>
    <property type="molecule type" value="Genomic_DNA"/>
</dbReference>
<dbReference type="EMBL" id="QXFX01001058">
    <property type="protein sequence ID" value="KAE9097634.1"/>
    <property type="molecule type" value="Genomic_DNA"/>
</dbReference>
<evidence type="ECO:0000313" key="8">
    <source>
        <dbReference type="EMBL" id="KAE9212784.1"/>
    </source>
</evidence>
<dbReference type="Proteomes" id="UP000488956">
    <property type="component" value="Unassembled WGS sequence"/>
</dbReference>
<dbReference type="EMBL" id="QXGC01001048">
    <property type="protein sequence ID" value="KAE9212784.1"/>
    <property type="molecule type" value="Genomic_DNA"/>
</dbReference>
<feature type="region of interest" description="Disordered" evidence="1">
    <location>
        <begin position="28"/>
        <end position="50"/>
    </location>
</feature>
<dbReference type="Proteomes" id="UP000433483">
    <property type="component" value="Unassembled WGS sequence"/>
</dbReference>
<evidence type="ECO:0000313" key="5">
    <source>
        <dbReference type="EMBL" id="KAE9131911.1"/>
    </source>
</evidence>
<gene>
    <name evidence="9" type="ORF">PF001_g20836</name>
    <name evidence="7" type="ORF">PF002_g18171</name>
    <name evidence="8" type="ORF">PF004_g15541</name>
    <name evidence="6" type="ORF">PF005_g16862</name>
    <name evidence="5" type="ORF">PF006_g15393</name>
    <name evidence="3" type="ORF">PF007_g20387</name>
    <name evidence="2" type="ORF">PF009_g17777</name>
    <name evidence="4" type="ORF">PF010_g15879</name>
</gene>
<evidence type="ECO:0000313" key="15">
    <source>
        <dbReference type="Proteomes" id="UP000441208"/>
    </source>
</evidence>
<evidence type="ECO:0000313" key="4">
    <source>
        <dbReference type="EMBL" id="KAE9097634.1"/>
    </source>
</evidence>
<evidence type="ECO:0000313" key="11">
    <source>
        <dbReference type="Proteomes" id="UP000433483"/>
    </source>
</evidence>
<dbReference type="OrthoDB" id="10280369at2759"/>
<evidence type="ECO:0000313" key="6">
    <source>
        <dbReference type="EMBL" id="KAE9196459.1"/>
    </source>
</evidence>
<evidence type="ECO:0000313" key="14">
    <source>
        <dbReference type="Proteomes" id="UP000440732"/>
    </source>
</evidence>
<accession>A0A6A4CJD9</accession>
<evidence type="ECO:0000313" key="2">
    <source>
        <dbReference type="EMBL" id="KAE8932178.1"/>
    </source>
</evidence>
<dbReference type="EMBL" id="QXGE01001833">
    <property type="protein sequence ID" value="KAE9287750.1"/>
    <property type="molecule type" value="Genomic_DNA"/>
</dbReference>
<evidence type="ECO:0000313" key="7">
    <source>
        <dbReference type="EMBL" id="KAE9212704.1"/>
    </source>
</evidence>
<evidence type="ECO:0000313" key="17">
    <source>
        <dbReference type="Proteomes" id="UP000488956"/>
    </source>
</evidence>
<dbReference type="Proteomes" id="UP000440367">
    <property type="component" value="Unassembled WGS sequence"/>
</dbReference>
<evidence type="ECO:0000313" key="16">
    <source>
        <dbReference type="Proteomes" id="UP000476176"/>
    </source>
</evidence>
<dbReference type="EMBL" id="QXGB01001129">
    <property type="protein sequence ID" value="KAE9196459.1"/>
    <property type="molecule type" value="Genomic_DNA"/>
</dbReference>
<proteinExistence type="predicted"/>
<reference evidence="10 11" key="1">
    <citation type="submission" date="2018-08" db="EMBL/GenBank/DDBJ databases">
        <title>Genomic investigation of the strawberry pathogen Phytophthora fragariae indicates pathogenicity is determined by transcriptional variation in three key races.</title>
        <authorList>
            <person name="Adams T.M."/>
            <person name="Armitage A.D."/>
            <person name="Sobczyk M.K."/>
            <person name="Bates H.J."/>
            <person name="Dunwell J.M."/>
            <person name="Nellist C.F."/>
            <person name="Harrison R.J."/>
        </authorList>
    </citation>
    <scope>NUCLEOTIDE SEQUENCE [LARGE SCALE GENOMIC DNA]</scope>
    <source>
        <strain evidence="9 12">A4</strain>
        <strain evidence="7 13">BC-1</strain>
        <strain evidence="8 16">BC-23</strain>
        <strain evidence="6 11">NOV-27</strain>
        <strain evidence="5 14">NOV-5</strain>
        <strain evidence="3 15">NOV-71</strain>
        <strain evidence="2 10">NOV-9</strain>
        <strain evidence="4 17">ONT-3</strain>
    </source>
</reference>
<name>A0A6A4CJD9_9STRA</name>
<dbReference type="Proteomes" id="UP000440732">
    <property type="component" value="Unassembled WGS sequence"/>
</dbReference>
<dbReference type="Proteomes" id="UP000441208">
    <property type="component" value="Unassembled WGS sequence"/>
</dbReference>
<keyword evidence="11" id="KW-1185">Reference proteome</keyword>
<dbReference type="Proteomes" id="UP000437068">
    <property type="component" value="Unassembled WGS sequence"/>
</dbReference>
<sequence length="50" mass="5725">MKPRRPKHKQAPPLEVSQKELERALKEQRANVFPDAELERAAFPSGRDDG</sequence>
<protein>
    <submittedName>
        <fullName evidence="9">Uncharacterized protein</fullName>
    </submittedName>
</protein>
<dbReference type="Proteomes" id="UP000476176">
    <property type="component" value="Unassembled WGS sequence"/>
</dbReference>
<dbReference type="EMBL" id="QXGF01001148">
    <property type="protein sequence ID" value="KAE8932178.1"/>
    <property type="molecule type" value="Genomic_DNA"/>
</dbReference>
<dbReference type="EMBL" id="QXGA01001015">
    <property type="protein sequence ID" value="KAE9131911.1"/>
    <property type="molecule type" value="Genomic_DNA"/>
</dbReference>
<evidence type="ECO:0000256" key="1">
    <source>
        <dbReference type="SAM" id="MobiDB-lite"/>
    </source>
</evidence>
<evidence type="ECO:0000313" key="9">
    <source>
        <dbReference type="EMBL" id="KAE9287750.1"/>
    </source>
</evidence>
<dbReference type="EMBL" id="QXFZ01001626">
    <property type="protein sequence ID" value="KAE9087409.1"/>
    <property type="molecule type" value="Genomic_DNA"/>
</dbReference>
<evidence type="ECO:0000313" key="10">
    <source>
        <dbReference type="Proteomes" id="UP000429523"/>
    </source>
</evidence>
<organism evidence="9 12">
    <name type="scientific">Phytophthora fragariae</name>
    <dbReference type="NCBI Taxonomy" id="53985"/>
    <lineage>
        <taxon>Eukaryota</taxon>
        <taxon>Sar</taxon>
        <taxon>Stramenopiles</taxon>
        <taxon>Oomycota</taxon>
        <taxon>Peronosporomycetes</taxon>
        <taxon>Peronosporales</taxon>
        <taxon>Peronosporaceae</taxon>
        <taxon>Phytophthora</taxon>
    </lineage>
</organism>
<evidence type="ECO:0000313" key="13">
    <source>
        <dbReference type="Proteomes" id="UP000440367"/>
    </source>
</evidence>
<evidence type="ECO:0000313" key="3">
    <source>
        <dbReference type="EMBL" id="KAE9087409.1"/>
    </source>
</evidence>
<evidence type="ECO:0000313" key="12">
    <source>
        <dbReference type="Proteomes" id="UP000437068"/>
    </source>
</evidence>
<dbReference type="Proteomes" id="UP000429523">
    <property type="component" value="Unassembled WGS sequence"/>
</dbReference>
<dbReference type="AlphaFoldDB" id="A0A6A4CJD9"/>
<comment type="caution">
    <text evidence="9">The sequence shown here is derived from an EMBL/GenBank/DDBJ whole genome shotgun (WGS) entry which is preliminary data.</text>
</comment>